<evidence type="ECO:0008006" key="3">
    <source>
        <dbReference type="Google" id="ProtNLM"/>
    </source>
</evidence>
<evidence type="ECO:0000313" key="2">
    <source>
        <dbReference type="Proteomes" id="UP001239994"/>
    </source>
</evidence>
<sequence length="103" mass="11622">MDQYITEALEQGYIPPLYLSGVGQGLFVKKDGGLRPCVDYRGPNKLLIQYPYPFPALEQLRGASLATALSIFQAYINKVLREFLGRSIVTYINDILIYSSSWN</sequence>
<organism evidence="1 2">
    <name type="scientific">Electrophorus voltai</name>
    <dbReference type="NCBI Taxonomy" id="2609070"/>
    <lineage>
        <taxon>Eukaryota</taxon>
        <taxon>Metazoa</taxon>
        <taxon>Chordata</taxon>
        <taxon>Craniata</taxon>
        <taxon>Vertebrata</taxon>
        <taxon>Euteleostomi</taxon>
        <taxon>Actinopterygii</taxon>
        <taxon>Neopterygii</taxon>
        <taxon>Teleostei</taxon>
        <taxon>Ostariophysi</taxon>
        <taxon>Gymnotiformes</taxon>
        <taxon>Gymnotoidei</taxon>
        <taxon>Gymnotidae</taxon>
        <taxon>Electrophorus</taxon>
    </lineage>
</organism>
<dbReference type="InterPro" id="IPR043502">
    <property type="entry name" value="DNA/RNA_pol_sf"/>
</dbReference>
<name>A0AAD8YQM0_9TELE</name>
<evidence type="ECO:0000313" key="1">
    <source>
        <dbReference type="EMBL" id="KAK1785442.1"/>
    </source>
</evidence>
<dbReference type="PANTHER" id="PTHR24559">
    <property type="entry name" value="TRANSPOSON TY3-I GAG-POL POLYPROTEIN"/>
    <property type="match status" value="1"/>
</dbReference>
<reference evidence="1" key="1">
    <citation type="submission" date="2023-03" db="EMBL/GenBank/DDBJ databases">
        <title>Electrophorus voltai genome.</title>
        <authorList>
            <person name="Bian C."/>
        </authorList>
    </citation>
    <scope>NUCLEOTIDE SEQUENCE</scope>
    <source>
        <strain evidence="1">CB-2022</strain>
        <tissue evidence="1">Muscle</tissue>
    </source>
</reference>
<accession>A0AAD8YQM0</accession>
<proteinExistence type="predicted"/>
<dbReference type="AlphaFoldDB" id="A0AAD8YQM0"/>
<dbReference type="SUPFAM" id="SSF56672">
    <property type="entry name" value="DNA/RNA polymerases"/>
    <property type="match status" value="1"/>
</dbReference>
<dbReference type="PANTHER" id="PTHR24559:SF440">
    <property type="entry name" value="RIBONUCLEASE H"/>
    <property type="match status" value="1"/>
</dbReference>
<dbReference type="InterPro" id="IPR053134">
    <property type="entry name" value="RNA-dir_DNA_polymerase"/>
</dbReference>
<dbReference type="InterPro" id="IPR043128">
    <property type="entry name" value="Rev_trsase/Diguanyl_cyclase"/>
</dbReference>
<dbReference type="EMBL" id="JAROKS010000026">
    <property type="protein sequence ID" value="KAK1785442.1"/>
    <property type="molecule type" value="Genomic_DNA"/>
</dbReference>
<dbReference type="Proteomes" id="UP001239994">
    <property type="component" value="Unassembled WGS sequence"/>
</dbReference>
<gene>
    <name evidence="1" type="ORF">P4O66_018808</name>
</gene>
<comment type="caution">
    <text evidence="1">The sequence shown here is derived from an EMBL/GenBank/DDBJ whole genome shotgun (WGS) entry which is preliminary data.</text>
</comment>
<keyword evidence="2" id="KW-1185">Reference proteome</keyword>
<dbReference type="Gene3D" id="3.30.70.270">
    <property type="match status" value="1"/>
</dbReference>
<protein>
    <recommendedName>
        <fullName evidence="3">Reverse transcriptase domain-containing protein</fullName>
    </recommendedName>
</protein>